<evidence type="ECO:0000313" key="1">
    <source>
        <dbReference type="EMBL" id="TCC59529.1"/>
    </source>
</evidence>
<dbReference type="Proteomes" id="UP000291144">
    <property type="component" value="Unassembled WGS sequence"/>
</dbReference>
<sequence>MTGFTHSRASLISLTDAGLVELRRARSRSPRAPVKHSEVEAEALTAADAQVVHPDPPGIDFPGGS</sequence>
<keyword evidence="2" id="KW-1185">Reference proteome</keyword>
<dbReference type="RefSeq" id="WP_131359935.1">
    <property type="nucleotide sequence ID" value="NZ_SJKB01000007.1"/>
</dbReference>
<organism evidence="1 2">
    <name type="scientific">Kribbella pittospori</name>
    <dbReference type="NCBI Taxonomy" id="722689"/>
    <lineage>
        <taxon>Bacteria</taxon>
        <taxon>Bacillati</taxon>
        <taxon>Actinomycetota</taxon>
        <taxon>Actinomycetes</taxon>
        <taxon>Propionibacteriales</taxon>
        <taxon>Kribbellaceae</taxon>
        <taxon>Kribbella</taxon>
    </lineage>
</organism>
<gene>
    <name evidence="1" type="ORF">E0H73_23135</name>
</gene>
<protein>
    <submittedName>
        <fullName evidence="1">Uncharacterized protein</fullName>
    </submittedName>
</protein>
<comment type="caution">
    <text evidence="1">The sequence shown here is derived from an EMBL/GenBank/DDBJ whole genome shotgun (WGS) entry which is preliminary data.</text>
</comment>
<name>A0A4R0KHF1_9ACTN</name>
<accession>A0A4R0KHF1</accession>
<proteinExistence type="predicted"/>
<evidence type="ECO:0000313" key="2">
    <source>
        <dbReference type="Proteomes" id="UP000291144"/>
    </source>
</evidence>
<reference evidence="1 2" key="1">
    <citation type="submission" date="2019-02" db="EMBL/GenBank/DDBJ databases">
        <title>Kribbella capetownensis sp. nov. and Kribbella speibonae sp. nov., isolated from soil.</title>
        <authorList>
            <person name="Curtis S.M."/>
            <person name="Norton I."/>
            <person name="Everest G.J."/>
            <person name="Meyers P.R."/>
        </authorList>
    </citation>
    <scope>NUCLEOTIDE SEQUENCE [LARGE SCALE GENOMIC DNA]</scope>
    <source>
        <strain evidence="1 2">NRRL B-24813</strain>
    </source>
</reference>
<dbReference type="AlphaFoldDB" id="A0A4R0KHF1"/>
<dbReference type="EMBL" id="SJKB01000007">
    <property type="protein sequence ID" value="TCC59529.1"/>
    <property type="molecule type" value="Genomic_DNA"/>
</dbReference>